<accession>A0A8J5N7Q9</accession>
<dbReference type="AlphaFoldDB" id="A0A8J5N7Q9"/>
<keyword evidence="4" id="KW-1185">Reference proteome</keyword>
<organism evidence="3 4">
    <name type="scientific">Homarus americanus</name>
    <name type="common">American lobster</name>
    <dbReference type="NCBI Taxonomy" id="6706"/>
    <lineage>
        <taxon>Eukaryota</taxon>
        <taxon>Metazoa</taxon>
        <taxon>Ecdysozoa</taxon>
        <taxon>Arthropoda</taxon>
        <taxon>Crustacea</taxon>
        <taxon>Multicrustacea</taxon>
        <taxon>Malacostraca</taxon>
        <taxon>Eumalacostraca</taxon>
        <taxon>Eucarida</taxon>
        <taxon>Decapoda</taxon>
        <taxon>Pleocyemata</taxon>
        <taxon>Astacidea</taxon>
        <taxon>Nephropoidea</taxon>
        <taxon>Nephropidae</taxon>
        <taxon>Homarus</taxon>
    </lineage>
</organism>
<feature type="signal peptide" evidence="2">
    <location>
        <begin position="1"/>
        <end position="22"/>
    </location>
</feature>
<feature type="region of interest" description="Disordered" evidence="1">
    <location>
        <begin position="78"/>
        <end position="100"/>
    </location>
</feature>
<proteinExistence type="predicted"/>
<evidence type="ECO:0000313" key="3">
    <source>
        <dbReference type="EMBL" id="KAG7174746.1"/>
    </source>
</evidence>
<keyword evidence="2" id="KW-0732">Signal</keyword>
<feature type="chain" id="PRO_5035285987" evidence="2">
    <location>
        <begin position="23"/>
        <end position="182"/>
    </location>
</feature>
<evidence type="ECO:0000256" key="2">
    <source>
        <dbReference type="SAM" id="SignalP"/>
    </source>
</evidence>
<comment type="caution">
    <text evidence="3">The sequence shown here is derived from an EMBL/GenBank/DDBJ whole genome shotgun (WGS) entry which is preliminary data.</text>
</comment>
<reference evidence="3" key="1">
    <citation type="journal article" date="2021" name="Sci. Adv.">
        <title>The American lobster genome reveals insights on longevity, neural, and immune adaptations.</title>
        <authorList>
            <person name="Polinski J.M."/>
            <person name="Zimin A.V."/>
            <person name="Clark K.F."/>
            <person name="Kohn A.B."/>
            <person name="Sadowski N."/>
            <person name="Timp W."/>
            <person name="Ptitsyn A."/>
            <person name="Khanna P."/>
            <person name="Romanova D.Y."/>
            <person name="Williams P."/>
            <person name="Greenwood S.J."/>
            <person name="Moroz L.L."/>
            <person name="Walt D.R."/>
            <person name="Bodnar A.G."/>
        </authorList>
    </citation>
    <scope>NUCLEOTIDE SEQUENCE</scope>
    <source>
        <strain evidence="3">GMGI-L3</strain>
    </source>
</reference>
<feature type="compositionally biased region" description="Basic and acidic residues" evidence="1">
    <location>
        <begin position="78"/>
        <end position="87"/>
    </location>
</feature>
<evidence type="ECO:0000313" key="4">
    <source>
        <dbReference type="Proteomes" id="UP000747542"/>
    </source>
</evidence>
<evidence type="ECO:0000256" key="1">
    <source>
        <dbReference type="SAM" id="MobiDB-lite"/>
    </source>
</evidence>
<sequence length="182" mass="20564">MNGGNFLLTLTPSIFWAGDATGDAVNFSPERSVNLFNFQLSCYKDDQEKICPAHTPAQLSTDLNLFIRKKATNQLSRLVEKSVHETESSSSSEEDDKDHHVENELFQALYETPPPCRNEKDSDLFQVFPGGETFNKDTFPNKAMRELFIKYNTPSPVCRGAHVLFGQGRLEAQAQQNERQAF</sequence>
<gene>
    <name evidence="3" type="ORF">Hamer_G028400</name>
</gene>
<name>A0A8J5N7Q9_HOMAM</name>
<dbReference type="EMBL" id="JAHLQT010007051">
    <property type="protein sequence ID" value="KAG7174746.1"/>
    <property type="molecule type" value="Genomic_DNA"/>
</dbReference>
<dbReference type="Proteomes" id="UP000747542">
    <property type="component" value="Unassembled WGS sequence"/>
</dbReference>
<protein>
    <submittedName>
        <fullName evidence="3">Uncharacterized protein</fullName>
    </submittedName>
</protein>